<dbReference type="InterPro" id="IPR036397">
    <property type="entry name" value="RNaseH_sf"/>
</dbReference>
<dbReference type="EMBL" id="LDOT01000034">
    <property type="protein sequence ID" value="KLV03352.1"/>
    <property type="molecule type" value="Genomic_DNA"/>
</dbReference>
<keyword evidence="3" id="KW-0378">Hydrolase</keyword>
<dbReference type="GO" id="GO:0003887">
    <property type="term" value="F:DNA-directed DNA polymerase activity"/>
    <property type="evidence" value="ECO:0007669"/>
    <property type="project" value="UniProtKB-EC"/>
</dbReference>
<reference evidence="8 9" key="1">
    <citation type="submission" date="2015-05" db="EMBL/GenBank/DDBJ databases">
        <title>Photobacterium galathea sp. nov.</title>
        <authorList>
            <person name="Machado H."/>
            <person name="Gram L."/>
        </authorList>
    </citation>
    <scope>NUCLEOTIDE SEQUENCE [LARGE SCALE GENOMIC DNA]</scope>
    <source>
        <strain evidence="8 9">CGMCC 1.12159</strain>
    </source>
</reference>
<sequence length="208" mass="23192">MTLSYAAHTAIILDFETTGLSPNMGDRAIEIGAVKIEQGQVVDHFQGLMNPGFRVSSFIESYTGITNNMLATAPNCETVMTEFADFIQGYNLIAHNASFDQRFLDAELDRINRRYSGSFCCSMLVARRLYPHATNHKLGTLVHQLALENDGTFHRALADAKMTASLWCHMLDTIEDQYQLSSVPFSVMQKISKTTKASVPSYLQKLKA</sequence>
<dbReference type="GO" id="GO:0045004">
    <property type="term" value="P:DNA replication proofreading"/>
    <property type="evidence" value="ECO:0007669"/>
    <property type="project" value="TreeGrafter"/>
</dbReference>
<feature type="domain" description="Exonuclease" evidence="7">
    <location>
        <begin position="9"/>
        <end position="176"/>
    </location>
</feature>
<gene>
    <name evidence="8" type="ORF">ABT56_19710</name>
</gene>
<name>A0A0J1JMJ0_9GAMM</name>
<comment type="caution">
    <text evidence="8">The sequence shown here is derived from an EMBL/GenBank/DDBJ whole genome shotgun (WGS) entry which is preliminary data.</text>
</comment>
<keyword evidence="3" id="KW-0269">Exonuclease</keyword>
<evidence type="ECO:0000256" key="4">
    <source>
        <dbReference type="ARBA" id="ARBA00025483"/>
    </source>
</evidence>
<protein>
    <recommendedName>
        <fullName evidence="1">DNA-directed DNA polymerase</fullName>
        <ecNumber evidence="1">2.7.7.7</ecNumber>
    </recommendedName>
</protein>
<dbReference type="RefSeq" id="WP_047880621.1">
    <property type="nucleotide sequence ID" value="NZ_LDOT01000034.1"/>
</dbReference>
<keyword evidence="9" id="KW-1185">Reference proteome</keyword>
<dbReference type="GO" id="GO:0005829">
    <property type="term" value="C:cytosol"/>
    <property type="evidence" value="ECO:0007669"/>
    <property type="project" value="TreeGrafter"/>
</dbReference>
<evidence type="ECO:0000313" key="9">
    <source>
        <dbReference type="Proteomes" id="UP000036097"/>
    </source>
</evidence>
<keyword evidence="2" id="KW-0540">Nuclease</keyword>
<evidence type="ECO:0000256" key="1">
    <source>
        <dbReference type="ARBA" id="ARBA00012417"/>
    </source>
</evidence>
<dbReference type="FunFam" id="3.30.420.10:FF:000045">
    <property type="entry name" value="3'-5' exonuclease DinG"/>
    <property type="match status" value="1"/>
</dbReference>
<dbReference type="PATRIC" id="fig|1195763.3.peg.4219"/>
<dbReference type="PANTHER" id="PTHR30231">
    <property type="entry name" value="DNA POLYMERASE III SUBUNIT EPSILON"/>
    <property type="match status" value="1"/>
</dbReference>
<dbReference type="STRING" id="1195763.ABT56_19710"/>
<comment type="catalytic activity">
    <reaction evidence="6">
        <text>DNA(n) + a 2'-deoxyribonucleoside 5'-triphosphate = DNA(n+1) + diphosphate</text>
        <dbReference type="Rhea" id="RHEA:22508"/>
        <dbReference type="Rhea" id="RHEA-COMP:17339"/>
        <dbReference type="Rhea" id="RHEA-COMP:17340"/>
        <dbReference type="ChEBI" id="CHEBI:33019"/>
        <dbReference type="ChEBI" id="CHEBI:61560"/>
        <dbReference type="ChEBI" id="CHEBI:173112"/>
        <dbReference type="EC" id="2.7.7.7"/>
    </reaction>
</comment>
<dbReference type="InterPro" id="IPR006054">
    <property type="entry name" value="DnaQ"/>
</dbReference>
<dbReference type="InterPro" id="IPR012337">
    <property type="entry name" value="RNaseH-like_sf"/>
</dbReference>
<evidence type="ECO:0000256" key="3">
    <source>
        <dbReference type="ARBA" id="ARBA00022839"/>
    </source>
</evidence>
<dbReference type="AlphaFoldDB" id="A0A0J1JMJ0"/>
<evidence type="ECO:0000256" key="2">
    <source>
        <dbReference type="ARBA" id="ARBA00022722"/>
    </source>
</evidence>
<comment type="subunit">
    <text evidence="5">DNA polymerase III contains a core (composed of alpha, epsilon and theta chains) that associates with a tau subunit. This core dimerizes to form the POLIII' complex. PolIII' associates with the gamma complex (composed of gamma, delta, delta', psi and chi chains) and with the beta chain to form the complete DNA polymerase III complex.</text>
</comment>
<dbReference type="Gene3D" id="3.30.420.10">
    <property type="entry name" value="Ribonuclease H-like superfamily/Ribonuclease H"/>
    <property type="match status" value="1"/>
</dbReference>
<dbReference type="OrthoDB" id="9803913at2"/>
<accession>A0A0J1JMJ0</accession>
<dbReference type="EC" id="2.7.7.7" evidence="1"/>
<dbReference type="CDD" id="cd06127">
    <property type="entry name" value="DEDDh"/>
    <property type="match status" value="1"/>
</dbReference>
<dbReference type="SUPFAM" id="SSF53098">
    <property type="entry name" value="Ribonuclease H-like"/>
    <property type="match status" value="1"/>
</dbReference>
<dbReference type="SMART" id="SM00479">
    <property type="entry name" value="EXOIII"/>
    <property type="match status" value="1"/>
</dbReference>
<dbReference type="GO" id="GO:0008408">
    <property type="term" value="F:3'-5' exonuclease activity"/>
    <property type="evidence" value="ECO:0007669"/>
    <property type="project" value="TreeGrafter"/>
</dbReference>
<dbReference type="Pfam" id="PF00929">
    <property type="entry name" value="RNase_T"/>
    <property type="match status" value="1"/>
</dbReference>
<dbReference type="NCBIfam" id="TIGR00573">
    <property type="entry name" value="dnaq"/>
    <property type="match status" value="1"/>
</dbReference>
<evidence type="ECO:0000256" key="5">
    <source>
        <dbReference type="ARBA" id="ARBA00026073"/>
    </source>
</evidence>
<dbReference type="PANTHER" id="PTHR30231:SF37">
    <property type="entry name" value="EXODEOXYRIBONUCLEASE 10"/>
    <property type="match status" value="1"/>
</dbReference>
<dbReference type="Proteomes" id="UP000036097">
    <property type="component" value="Unassembled WGS sequence"/>
</dbReference>
<evidence type="ECO:0000256" key="6">
    <source>
        <dbReference type="ARBA" id="ARBA00049244"/>
    </source>
</evidence>
<organism evidence="8 9">
    <name type="scientific">Photobacterium aquae</name>
    <dbReference type="NCBI Taxonomy" id="1195763"/>
    <lineage>
        <taxon>Bacteria</taxon>
        <taxon>Pseudomonadati</taxon>
        <taxon>Pseudomonadota</taxon>
        <taxon>Gammaproteobacteria</taxon>
        <taxon>Vibrionales</taxon>
        <taxon>Vibrionaceae</taxon>
        <taxon>Photobacterium</taxon>
    </lineage>
</organism>
<dbReference type="GO" id="GO:0003677">
    <property type="term" value="F:DNA binding"/>
    <property type="evidence" value="ECO:0007669"/>
    <property type="project" value="InterPro"/>
</dbReference>
<dbReference type="InterPro" id="IPR013520">
    <property type="entry name" value="Ribonucl_H"/>
</dbReference>
<comment type="function">
    <text evidence="4">DNA polymerase III is a complex, multichain enzyme responsible for most of the replicative synthesis in bacteria. The epsilon subunit contain the editing function and is a proofreading 3'-5' exonuclease.</text>
</comment>
<evidence type="ECO:0000313" key="8">
    <source>
        <dbReference type="EMBL" id="KLV03352.1"/>
    </source>
</evidence>
<evidence type="ECO:0000259" key="7">
    <source>
        <dbReference type="SMART" id="SM00479"/>
    </source>
</evidence>
<proteinExistence type="predicted"/>